<gene>
    <name evidence="2" type="ORF">SISNIDRAFT_458620</name>
</gene>
<keyword evidence="1" id="KW-0812">Transmembrane</keyword>
<keyword evidence="3" id="KW-1185">Reference proteome</keyword>
<dbReference type="Proteomes" id="UP000076722">
    <property type="component" value="Unassembled WGS sequence"/>
</dbReference>
<evidence type="ECO:0000313" key="2">
    <source>
        <dbReference type="EMBL" id="KZS89674.1"/>
    </source>
</evidence>
<dbReference type="AlphaFoldDB" id="A0A164QHV9"/>
<evidence type="ECO:0000313" key="3">
    <source>
        <dbReference type="Proteomes" id="UP000076722"/>
    </source>
</evidence>
<keyword evidence="1" id="KW-1133">Transmembrane helix</keyword>
<accession>A0A164QHV9</accession>
<evidence type="ECO:0000256" key="1">
    <source>
        <dbReference type="SAM" id="Phobius"/>
    </source>
</evidence>
<feature type="transmembrane region" description="Helical" evidence="1">
    <location>
        <begin position="12"/>
        <end position="33"/>
    </location>
</feature>
<keyword evidence="1" id="KW-0472">Membrane</keyword>
<reference evidence="2 3" key="1">
    <citation type="journal article" date="2016" name="Mol. Biol. Evol.">
        <title>Comparative Genomics of Early-Diverging Mushroom-Forming Fungi Provides Insights into the Origins of Lignocellulose Decay Capabilities.</title>
        <authorList>
            <person name="Nagy L.G."/>
            <person name="Riley R."/>
            <person name="Tritt A."/>
            <person name="Adam C."/>
            <person name="Daum C."/>
            <person name="Floudas D."/>
            <person name="Sun H."/>
            <person name="Yadav J.S."/>
            <person name="Pangilinan J."/>
            <person name="Larsson K.H."/>
            <person name="Matsuura K."/>
            <person name="Barry K."/>
            <person name="Labutti K."/>
            <person name="Kuo R."/>
            <person name="Ohm R.A."/>
            <person name="Bhattacharya S.S."/>
            <person name="Shirouzu T."/>
            <person name="Yoshinaga Y."/>
            <person name="Martin F.M."/>
            <person name="Grigoriev I.V."/>
            <person name="Hibbett D.S."/>
        </authorList>
    </citation>
    <scope>NUCLEOTIDE SEQUENCE [LARGE SCALE GENOMIC DNA]</scope>
    <source>
        <strain evidence="2 3">HHB9708</strain>
    </source>
</reference>
<dbReference type="EMBL" id="KV419426">
    <property type="protein sequence ID" value="KZS89674.1"/>
    <property type="molecule type" value="Genomic_DNA"/>
</dbReference>
<organism evidence="2 3">
    <name type="scientific">Sistotremastrum niveocremeum HHB9708</name>
    <dbReference type="NCBI Taxonomy" id="1314777"/>
    <lineage>
        <taxon>Eukaryota</taxon>
        <taxon>Fungi</taxon>
        <taxon>Dikarya</taxon>
        <taxon>Basidiomycota</taxon>
        <taxon>Agaricomycotina</taxon>
        <taxon>Agaricomycetes</taxon>
        <taxon>Sistotremastrales</taxon>
        <taxon>Sistotremastraceae</taxon>
        <taxon>Sertulicium</taxon>
        <taxon>Sertulicium niveocremeum</taxon>
    </lineage>
</organism>
<sequence length="64" mass="6991">MEMEMDVMEEGALERAWGVVVCGFLTVSLALMVDHGVVSSYHLQTQAGSSRRKIVGAVAVQSWH</sequence>
<name>A0A164QHV9_9AGAM</name>
<feature type="non-terminal residue" evidence="2">
    <location>
        <position position="64"/>
    </location>
</feature>
<protein>
    <submittedName>
        <fullName evidence="2">Uncharacterized protein</fullName>
    </submittedName>
</protein>
<proteinExistence type="predicted"/>